<dbReference type="InterPro" id="IPR001789">
    <property type="entry name" value="Sig_transdc_resp-reg_receiver"/>
</dbReference>
<gene>
    <name evidence="4" type="ORF">MNODULE_15470</name>
</gene>
<dbReference type="SUPFAM" id="SSF52172">
    <property type="entry name" value="CheY-like"/>
    <property type="match status" value="1"/>
</dbReference>
<accession>A0A7X6DRP0</accession>
<evidence type="ECO:0000313" key="4">
    <source>
        <dbReference type="EMBL" id="NKE72148.1"/>
    </source>
</evidence>
<name>A0A7X6DRP0_9BACT</name>
<keyword evidence="1 2" id="KW-0597">Phosphoprotein</keyword>
<dbReference type="SMART" id="SM00448">
    <property type="entry name" value="REC"/>
    <property type="match status" value="1"/>
</dbReference>
<feature type="modified residue" description="4-aspartylphosphate" evidence="2">
    <location>
        <position position="54"/>
    </location>
</feature>
<dbReference type="PROSITE" id="PS50110">
    <property type="entry name" value="RESPONSE_REGULATORY"/>
    <property type="match status" value="1"/>
</dbReference>
<evidence type="ECO:0000259" key="3">
    <source>
        <dbReference type="PROSITE" id="PS50110"/>
    </source>
</evidence>
<evidence type="ECO:0000256" key="2">
    <source>
        <dbReference type="PROSITE-ProRule" id="PRU00169"/>
    </source>
</evidence>
<dbReference type="Pfam" id="PF00072">
    <property type="entry name" value="Response_reg"/>
    <property type="match status" value="1"/>
</dbReference>
<dbReference type="Proteomes" id="UP000534783">
    <property type="component" value="Unassembled WGS sequence"/>
</dbReference>
<reference evidence="4 5" key="1">
    <citation type="journal article" date="2020" name="Nature">
        <title>Bacterial chemolithoautotrophy via manganese oxidation.</title>
        <authorList>
            <person name="Yu H."/>
            <person name="Leadbetter J.R."/>
        </authorList>
    </citation>
    <scope>NUCLEOTIDE SEQUENCE [LARGE SCALE GENOMIC DNA]</scope>
    <source>
        <strain evidence="4 5">Mn-1</strain>
    </source>
</reference>
<dbReference type="Gene3D" id="3.40.50.2300">
    <property type="match status" value="1"/>
</dbReference>
<evidence type="ECO:0000313" key="5">
    <source>
        <dbReference type="Proteomes" id="UP000534783"/>
    </source>
</evidence>
<dbReference type="CDD" id="cd17569">
    <property type="entry name" value="REC_HupR-like"/>
    <property type="match status" value="1"/>
</dbReference>
<dbReference type="GO" id="GO:0000160">
    <property type="term" value="P:phosphorelay signal transduction system"/>
    <property type="evidence" value="ECO:0007669"/>
    <property type="project" value="InterPro"/>
</dbReference>
<evidence type="ECO:0000256" key="1">
    <source>
        <dbReference type="ARBA" id="ARBA00022553"/>
    </source>
</evidence>
<protein>
    <submittedName>
        <fullName evidence="4">Response regulator</fullName>
    </submittedName>
</protein>
<dbReference type="RefSeq" id="WP_168061550.1">
    <property type="nucleotide sequence ID" value="NZ_VTOW01000003.1"/>
</dbReference>
<dbReference type="AlphaFoldDB" id="A0A7X6DRP0"/>
<dbReference type="PANTHER" id="PTHR44591">
    <property type="entry name" value="STRESS RESPONSE REGULATOR PROTEIN 1"/>
    <property type="match status" value="1"/>
</dbReference>
<dbReference type="InterPro" id="IPR050595">
    <property type="entry name" value="Bact_response_regulator"/>
</dbReference>
<dbReference type="EMBL" id="VTOW01000003">
    <property type="protein sequence ID" value="NKE72148.1"/>
    <property type="molecule type" value="Genomic_DNA"/>
</dbReference>
<comment type="caution">
    <text evidence="4">The sequence shown here is derived from an EMBL/GenBank/DDBJ whole genome shotgun (WGS) entry which is preliminary data.</text>
</comment>
<feature type="domain" description="Response regulatory" evidence="3">
    <location>
        <begin position="5"/>
        <end position="120"/>
    </location>
</feature>
<proteinExistence type="predicted"/>
<sequence length="172" mass="19419">MERHFILIVDDEPSIRSGLARLLQREGYDTLLAESAEDGLAILEKKSFSAVISDYRMPGRSGTDFLTEVKRRHPESIRILLAGQEEIDEVMPAVDRGLISHLIVKPWDNDTLKKAIERWGEEFEKAHPGRPPVPVETSDETEEGMILIDELETATIPDEFLQFIPPASKKPS</sequence>
<keyword evidence="5" id="KW-1185">Reference proteome</keyword>
<dbReference type="PANTHER" id="PTHR44591:SF19">
    <property type="entry name" value="TWO-COMPONENT RESPONSE REGULATOR-RELATED"/>
    <property type="match status" value="1"/>
</dbReference>
<dbReference type="InterPro" id="IPR011006">
    <property type="entry name" value="CheY-like_superfamily"/>
</dbReference>
<organism evidence="4 5">
    <name type="scientific">Candidatus Manganitrophus noduliformans</name>
    <dbReference type="NCBI Taxonomy" id="2606439"/>
    <lineage>
        <taxon>Bacteria</taxon>
        <taxon>Pseudomonadati</taxon>
        <taxon>Nitrospirota</taxon>
        <taxon>Nitrospiria</taxon>
        <taxon>Candidatus Troglogloeales</taxon>
        <taxon>Candidatus Manganitrophaceae</taxon>
        <taxon>Candidatus Manganitrophus</taxon>
    </lineage>
</organism>